<organism evidence="1 2">
    <name type="scientific">Periconia digitata</name>
    <dbReference type="NCBI Taxonomy" id="1303443"/>
    <lineage>
        <taxon>Eukaryota</taxon>
        <taxon>Fungi</taxon>
        <taxon>Dikarya</taxon>
        <taxon>Ascomycota</taxon>
        <taxon>Pezizomycotina</taxon>
        <taxon>Dothideomycetes</taxon>
        <taxon>Pleosporomycetidae</taxon>
        <taxon>Pleosporales</taxon>
        <taxon>Massarineae</taxon>
        <taxon>Periconiaceae</taxon>
        <taxon>Periconia</taxon>
    </lineage>
</organism>
<name>A0A9W4XIB9_9PLEO</name>
<evidence type="ECO:0000313" key="2">
    <source>
        <dbReference type="Proteomes" id="UP001152607"/>
    </source>
</evidence>
<proteinExistence type="predicted"/>
<dbReference type="InterPro" id="IPR038883">
    <property type="entry name" value="AN11006-like"/>
</dbReference>
<protein>
    <submittedName>
        <fullName evidence="1">Uncharacterized protein</fullName>
    </submittedName>
</protein>
<dbReference type="EMBL" id="CAOQHR010000002">
    <property type="protein sequence ID" value="CAI6294588.1"/>
    <property type="molecule type" value="Genomic_DNA"/>
</dbReference>
<dbReference type="OrthoDB" id="4790878at2759"/>
<accession>A0A9W4XIB9</accession>
<reference evidence="1" key="1">
    <citation type="submission" date="2023-01" db="EMBL/GenBank/DDBJ databases">
        <authorList>
            <person name="Van Ghelder C."/>
            <person name="Rancurel C."/>
        </authorList>
    </citation>
    <scope>NUCLEOTIDE SEQUENCE</scope>
    <source>
        <strain evidence="1">CNCM I-4278</strain>
    </source>
</reference>
<dbReference type="Proteomes" id="UP001152607">
    <property type="component" value="Unassembled WGS sequence"/>
</dbReference>
<dbReference type="PANTHER" id="PTHR42085">
    <property type="entry name" value="F-BOX DOMAIN-CONTAINING PROTEIN"/>
    <property type="match status" value="1"/>
</dbReference>
<dbReference type="PANTHER" id="PTHR42085:SF1">
    <property type="entry name" value="F-BOX DOMAIN-CONTAINING PROTEIN"/>
    <property type="match status" value="1"/>
</dbReference>
<sequence length="288" mass="34443">MTASPPTSPFLRLPRELRDVIYDYALYEPDGLYYWRDPTTNIAEFGRQPHQHVPANALKYTCHQLRQETLGLEFHLNQQITFVGSVKRPNDRNQPLCPAVQFLQFIDQCSEAAIQRWLRHVRLHYDLGHFWASWETDYRFVDLQKVADYCESRPNINVWWYTRMLEFVRTGRDCPVGVSILDAGLDIISVFRLEKRIKYLRISEDLYASTPDLFIDWRWFEGWHVEGCLRKRKLCSCNFRIRCENFRLLPEVPGDWEEQFYRYHSGWGDKELVRKRCELVRDVITNGI</sequence>
<comment type="caution">
    <text evidence="1">The sequence shown here is derived from an EMBL/GenBank/DDBJ whole genome shotgun (WGS) entry which is preliminary data.</text>
</comment>
<keyword evidence="2" id="KW-1185">Reference proteome</keyword>
<dbReference type="AlphaFoldDB" id="A0A9W4XIB9"/>
<gene>
    <name evidence="1" type="ORF">PDIGIT_LOCUS2594</name>
</gene>
<evidence type="ECO:0000313" key="1">
    <source>
        <dbReference type="EMBL" id="CAI6294588.1"/>
    </source>
</evidence>